<comment type="similarity">
    <text evidence="5">Belongs to the TDD superfamily. DTWD2 family.</text>
</comment>
<evidence type="ECO:0000256" key="1">
    <source>
        <dbReference type="ARBA" id="ARBA00012386"/>
    </source>
</evidence>
<dbReference type="Proteomes" id="UP000825729">
    <property type="component" value="Unassembled WGS sequence"/>
</dbReference>
<dbReference type="PANTHER" id="PTHR21392:SF0">
    <property type="entry name" value="TRNA-URIDINE AMINOCARBOXYPROPYLTRANSFERASE 2"/>
    <property type="match status" value="1"/>
</dbReference>
<comment type="caution">
    <text evidence="8">The sequence shown here is derived from an EMBL/GenBank/DDBJ whole genome shotgun (WGS) entry which is preliminary data.</text>
</comment>
<dbReference type="InterPro" id="IPR039262">
    <property type="entry name" value="DTWD2/TAPT"/>
</dbReference>
<dbReference type="PANTHER" id="PTHR21392">
    <property type="entry name" value="TRNA-URIDINE AMINOCARBOXYPROPYLTRANSFERASE 2"/>
    <property type="match status" value="1"/>
</dbReference>
<organism evidence="8 9">
    <name type="scientific">Aristolochia fimbriata</name>
    <name type="common">White veined hardy Dutchman's pipe vine</name>
    <dbReference type="NCBI Taxonomy" id="158543"/>
    <lineage>
        <taxon>Eukaryota</taxon>
        <taxon>Viridiplantae</taxon>
        <taxon>Streptophyta</taxon>
        <taxon>Embryophyta</taxon>
        <taxon>Tracheophyta</taxon>
        <taxon>Spermatophyta</taxon>
        <taxon>Magnoliopsida</taxon>
        <taxon>Magnoliidae</taxon>
        <taxon>Piperales</taxon>
        <taxon>Aristolochiaceae</taxon>
        <taxon>Aristolochia</taxon>
    </lineage>
</organism>
<feature type="domain" description="DTW" evidence="7">
    <location>
        <begin position="34"/>
        <end position="244"/>
    </location>
</feature>
<dbReference type="GO" id="GO:0016432">
    <property type="term" value="F:tRNA-uridine aminocarboxypropyltransferase activity"/>
    <property type="evidence" value="ECO:0007669"/>
    <property type="project" value="UniProtKB-EC"/>
</dbReference>
<dbReference type="EC" id="2.5.1.25" evidence="1"/>
<dbReference type="InterPro" id="IPR005636">
    <property type="entry name" value="DTW"/>
</dbReference>
<dbReference type="AlphaFoldDB" id="A0AAV7EHM4"/>
<sequence length="265" mass="29358">MEDDGRKEGIEEFEELTETIGLEAGEEKCISNAGRTICSNRCGRPSNVCICNELPCEPISTSTRIVILQHPHELRHKLSTGPLLPLCLRRCQTLVGRRLRSGSCTLLDSHPRAIFLFPSIDPKSPSVLLEDFISSFRNEPGTLDLVLVVFDGTWRHAKEMVSASRDFLGNFAVQVSLGFDSAVEGGSIFDSELIVRKEPFGGCMSTIEAVARALRVIEQNGAEIEECLLGVLRAMVRFQAGYLKPMKPRPRLCKKGKERKGKIEA</sequence>
<reference evidence="8 9" key="1">
    <citation type="submission" date="2021-07" db="EMBL/GenBank/DDBJ databases">
        <title>The Aristolochia fimbriata genome: insights into angiosperm evolution, floral development and chemical biosynthesis.</title>
        <authorList>
            <person name="Jiao Y."/>
        </authorList>
    </citation>
    <scope>NUCLEOTIDE SEQUENCE [LARGE SCALE GENOMIC DNA]</scope>
    <source>
        <strain evidence="8">IBCAS-2021</strain>
        <tissue evidence="8">Leaf</tissue>
    </source>
</reference>
<evidence type="ECO:0000256" key="3">
    <source>
        <dbReference type="ARBA" id="ARBA00022691"/>
    </source>
</evidence>
<evidence type="ECO:0000259" key="7">
    <source>
        <dbReference type="SMART" id="SM01144"/>
    </source>
</evidence>
<evidence type="ECO:0000313" key="8">
    <source>
        <dbReference type="EMBL" id="KAG9447936.1"/>
    </source>
</evidence>
<comment type="catalytic activity">
    <reaction evidence="6">
        <text>a uridine in tRNA + S-adenosyl-L-methionine = a 3-[(3S)-3-amino-3-carboxypropyl]uridine in tRNA + S-methyl-5'-thioadenosine + H(+)</text>
        <dbReference type="Rhea" id="RHEA:62432"/>
        <dbReference type="Rhea" id="RHEA-COMP:13339"/>
        <dbReference type="Rhea" id="RHEA-COMP:16092"/>
        <dbReference type="ChEBI" id="CHEBI:15378"/>
        <dbReference type="ChEBI" id="CHEBI:17509"/>
        <dbReference type="ChEBI" id="CHEBI:59789"/>
        <dbReference type="ChEBI" id="CHEBI:65315"/>
        <dbReference type="ChEBI" id="CHEBI:82930"/>
        <dbReference type="EC" id="2.5.1.25"/>
    </reaction>
</comment>
<protein>
    <recommendedName>
        <fullName evidence="1">tRNA-uridine aminocarboxypropyltransferase</fullName>
        <ecNumber evidence="1">2.5.1.25</ecNumber>
    </recommendedName>
</protein>
<name>A0AAV7EHM4_ARIFI</name>
<accession>A0AAV7EHM4</accession>
<keyword evidence="2" id="KW-0808">Transferase</keyword>
<gene>
    <name evidence="8" type="ORF">H6P81_014064</name>
</gene>
<evidence type="ECO:0000313" key="9">
    <source>
        <dbReference type="Proteomes" id="UP000825729"/>
    </source>
</evidence>
<dbReference type="EMBL" id="JAINDJ010000005">
    <property type="protein sequence ID" value="KAG9447936.1"/>
    <property type="molecule type" value="Genomic_DNA"/>
</dbReference>
<dbReference type="Pfam" id="PF03942">
    <property type="entry name" value="DTW"/>
    <property type="match status" value="1"/>
</dbReference>
<keyword evidence="4" id="KW-0819">tRNA processing</keyword>
<dbReference type="GO" id="GO:0008033">
    <property type="term" value="P:tRNA processing"/>
    <property type="evidence" value="ECO:0007669"/>
    <property type="project" value="UniProtKB-KW"/>
</dbReference>
<evidence type="ECO:0000256" key="2">
    <source>
        <dbReference type="ARBA" id="ARBA00022679"/>
    </source>
</evidence>
<proteinExistence type="inferred from homology"/>
<evidence type="ECO:0000256" key="4">
    <source>
        <dbReference type="ARBA" id="ARBA00022694"/>
    </source>
</evidence>
<keyword evidence="9" id="KW-1185">Reference proteome</keyword>
<evidence type="ECO:0000256" key="5">
    <source>
        <dbReference type="ARBA" id="ARBA00034489"/>
    </source>
</evidence>
<keyword evidence="3" id="KW-0949">S-adenosyl-L-methionine</keyword>
<dbReference type="SMART" id="SM01144">
    <property type="entry name" value="DTW"/>
    <property type="match status" value="1"/>
</dbReference>
<evidence type="ECO:0000256" key="6">
    <source>
        <dbReference type="ARBA" id="ARBA00048718"/>
    </source>
</evidence>